<reference evidence="1" key="1">
    <citation type="submission" date="2023-03" db="EMBL/GenBank/DDBJ databases">
        <title>Massive genome expansion in bonnet fungi (Mycena s.s.) driven by repeated elements and novel gene families across ecological guilds.</title>
        <authorList>
            <consortium name="Lawrence Berkeley National Laboratory"/>
            <person name="Harder C.B."/>
            <person name="Miyauchi S."/>
            <person name="Viragh M."/>
            <person name="Kuo A."/>
            <person name="Thoen E."/>
            <person name="Andreopoulos B."/>
            <person name="Lu D."/>
            <person name="Skrede I."/>
            <person name="Drula E."/>
            <person name="Henrissat B."/>
            <person name="Morin E."/>
            <person name="Kohler A."/>
            <person name="Barry K."/>
            <person name="LaButti K."/>
            <person name="Morin E."/>
            <person name="Salamov A."/>
            <person name="Lipzen A."/>
            <person name="Mereny Z."/>
            <person name="Hegedus B."/>
            <person name="Baldrian P."/>
            <person name="Stursova M."/>
            <person name="Weitz H."/>
            <person name="Taylor A."/>
            <person name="Grigoriev I.V."/>
            <person name="Nagy L.G."/>
            <person name="Martin F."/>
            <person name="Kauserud H."/>
        </authorList>
    </citation>
    <scope>NUCLEOTIDE SEQUENCE</scope>
    <source>
        <strain evidence="1">CBHHK002</strain>
    </source>
</reference>
<proteinExistence type="predicted"/>
<name>A0AAD7A979_9AGAR</name>
<evidence type="ECO:0000313" key="2">
    <source>
        <dbReference type="Proteomes" id="UP001218218"/>
    </source>
</evidence>
<evidence type="ECO:0000313" key="1">
    <source>
        <dbReference type="EMBL" id="KAJ7351950.1"/>
    </source>
</evidence>
<dbReference type="Proteomes" id="UP001218218">
    <property type="component" value="Unassembled WGS sequence"/>
</dbReference>
<comment type="caution">
    <text evidence="1">The sequence shown here is derived from an EMBL/GenBank/DDBJ whole genome shotgun (WGS) entry which is preliminary data.</text>
</comment>
<accession>A0AAD7A979</accession>
<gene>
    <name evidence="1" type="ORF">DFH08DRAFT_805250</name>
</gene>
<dbReference type="EMBL" id="JARIHO010000012">
    <property type="protein sequence ID" value="KAJ7351950.1"/>
    <property type="molecule type" value="Genomic_DNA"/>
</dbReference>
<protein>
    <submittedName>
        <fullName evidence="1">Uncharacterized protein</fullName>
    </submittedName>
</protein>
<dbReference type="AlphaFoldDB" id="A0AAD7A979"/>
<organism evidence="1 2">
    <name type="scientific">Mycena albidolilacea</name>
    <dbReference type="NCBI Taxonomy" id="1033008"/>
    <lineage>
        <taxon>Eukaryota</taxon>
        <taxon>Fungi</taxon>
        <taxon>Dikarya</taxon>
        <taxon>Basidiomycota</taxon>
        <taxon>Agaricomycotina</taxon>
        <taxon>Agaricomycetes</taxon>
        <taxon>Agaricomycetidae</taxon>
        <taxon>Agaricales</taxon>
        <taxon>Marasmiineae</taxon>
        <taxon>Mycenaceae</taxon>
        <taxon>Mycena</taxon>
    </lineage>
</organism>
<sequence length="117" mass="12463">MASLYMGSLAIFSFKIVAVSCGGRATKGQSAGRFASTFPLAVSRIMWTSLGVISVRKESWSYLGIGISARMRGKGKHSGIGTYTMTLSTSTGIMVVMPVGDLHMKPIIGDNMTMGYK</sequence>
<keyword evidence="2" id="KW-1185">Reference proteome</keyword>